<dbReference type="Proteomes" id="UP000243200">
    <property type="component" value="Unassembled WGS sequence"/>
</dbReference>
<dbReference type="OrthoDB" id="10349754at2759"/>
<dbReference type="EMBL" id="FLRJ01000666">
    <property type="protein sequence ID" value="SBT74264.1"/>
    <property type="molecule type" value="Genomic_DNA"/>
</dbReference>
<feature type="transmembrane region" description="Helical" evidence="2">
    <location>
        <begin position="303"/>
        <end position="322"/>
    </location>
</feature>
<name>A0A1C3KK31_PLAOA</name>
<feature type="compositionally biased region" description="Basic and acidic residues" evidence="1">
    <location>
        <begin position="229"/>
        <end position="247"/>
    </location>
</feature>
<dbReference type="VEuPathDB" id="PlasmoDB:PocGH01_00163700"/>
<dbReference type="Pfam" id="PF05795">
    <property type="entry name" value="Plasmodium_Vir"/>
    <property type="match status" value="1"/>
</dbReference>
<feature type="region of interest" description="Disordered" evidence="1">
    <location>
        <begin position="229"/>
        <end position="292"/>
    </location>
</feature>
<accession>A0A1C3KK31</accession>
<keyword evidence="2" id="KW-1133">Transmembrane helix</keyword>
<evidence type="ECO:0000313" key="3">
    <source>
        <dbReference type="EMBL" id="SBT74264.1"/>
    </source>
</evidence>
<proteinExistence type="predicted"/>
<dbReference type="VEuPathDB" id="PlasmoDB:POWCR01_000198500"/>
<evidence type="ECO:0000256" key="2">
    <source>
        <dbReference type="SAM" id="Phobius"/>
    </source>
</evidence>
<protein>
    <submittedName>
        <fullName evidence="3">PIR protein</fullName>
    </submittedName>
</protein>
<reference evidence="3 4" key="1">
    <citation type="submission" date="2016-06" db="EMBL/GenBank/DDBJ databases">
        <authorList>
            <consortium name="Pathogen Informatics"/>
        </authorList>
    </citation>
    <scope>NUCLEOTIDE SEQUENCE [LARGE SCALE GENOMIC DNA]</scope>
</reference>
<organism evidence="3 4">
    <name type="scientific">Plasmodium ovale</name>
    <name type="common">malaria parasite P. ovale</name>
    <dbReference type="NCBI Taxonomy" id="36330"/>
    <lineage>
        <taxon>Eukaryota</taxon>
        <taxon>Sar</taxon>
        <taxon>Alveolata</taxon>
        <taxon>Apicomplexa</taxon>
        <taxon>Aconoidasida</taxon>
        <taxon>Haemosporida</taxon>
        <taxon>Plasmodiidae</taxon>
        <taxon>Plasmodium</taxon>
        <taxon>Plasmodium (Plasmodium)</taxon>
    </lineage>
</organism>
<gene>
    <name evidence="3" type="primary">PowCR01_000198500</name>
    <name evidence="3" type="ORF">POWCR01_000198500</name>
</gene>
<sequence>MTQTGKLDIDELPSNKYKSKLLENTNFKQLEDEGALNERHANGIPLLTELNPKLTINYHYIKRICSEQNDHKCCREINYYLDLIRVLTELSESSEDYKGSLKQFVEDAWKLRLGKRTDYDCQRELEEESIHKRCILKQLHDYCDDKDFIQGKEEKYYNYLEDKWNKIIKFTTSDNENINFKIEGWKSNKSFNYKNFLLKPQYDCTDNYKTIELSHISLFREQLASEVGKEGAVRDGDQDRTDGESKQKVALAGASTGPGDDGTFSSDLGDTTHHLPTAQPEPEGAADESGEAQLGDSLWETPLSAGFSVAGAVFFFFFLYKFSPVGSWIISRIKKNPGGAMDINADESFLFLNNPKHNDQYISYNSISH</sequence>
<keyword evidence="2" id="KW-0472">Membrane</keyword>
<evidence type="ECO:0000256" key="1">
    <source>
        <dbReference type="SAM" id="MobiDB-lite"/>
    </source>
</evidence>
<dbReference type="AlphaFoldDB" id="A0A1C3KK31"/>
<dbReference type="InterPro" id="IPR008780">
    <property type="entry name" value="Plasmodium_Vir"/>
</dbReference>
<keyword evidence="2" id="KW-0812">Transmembrane</keyword>
<evidence type="ECO:0000313" key="4">
    <source>
        <dbReference type="Proteomes" id="UP000243200"/>
    </source>
</evidence>